<dbReference type="InterPro" id="IPR011009">
    <property type="entry name" value="Kinase-like_dom_sf"/>
</dbReference>
<dbReference type="SUPFAM" id="SSF56112">
    <property type="entry name" value="Protein kinase-like (PK-like)"/>
    <property type="match status" value="1"/>
</dbReference>
<dbReference type="PANTHER" id="PTHR45832">
    <property type="entry name" value="SERINE/THREONINE-PROTEIN KINASE SAMKA-RELATED-RELATED"/>
    <property type="match status" value="1"/>
</dbReference>
<dbReference type="InterPro" id="IPR051931">
    <property type="entry name" value="PAK3-like"/>
</dbReference>
<evidence type="ECO:0000259" key="5">
    <source>
        <dbReference type="PROSITE" id="PS50011"/>
    </source>
</evidence>
<keyword evidence="3" id="KW-0067">ATP-binding</keyword>
<dbReference type="PROSITE" id="PS50011">
    <property type="entry name" value="PROTEIN_KINASE_DOM"/>
    <property type="match status" value="1"/>
</dbReference>
<proteinExistence type="inferred from homology"/>
<evidence type="ECO:0000256" key="3">
    <source>
        <dbReference type="ARBA" id="ARBA00022840"/>
    </source>
</evidence>
<dbReference type="GO" id="GO:0004672">
    <property type="term" value="F:protein kinase activity"/>
    <property type="evidence" value="ECO:0007669"/>
    <property type="project" value="InterPro"/>
</dbReference>
<dbReference type="OrthoDB" id="4226417at2759"/>
<evidence type="ECO:0000313" key="6">
    <source>
        <dbReference type="EMBL" id="KAH6884965.1"/>
    </source>
</evidence>
<keyword evidence="2" id="KW-0547">Nucleotide-binding</keyword>
<comment type="caution">
    <text evidence="6">The sequence shown here is derived from an EMBL/GenBank/DDBJ whole genome shotgun (WGS) entry which is preliminary data.</text>
</comment>
<dbReference type="AlphaFoldDB" id="A0A9P8W159"/>
<dbReference type="Pfam" id="PF00069">
    <property type="entry name" value="Pkinase"/>
    <property type="match status" value="1"/>
</dbReference>
<dbReference type="EMBL" id="JAGPYM010000019">
    <property type="protein sequence ID" value="KAH6884965.1"/>
    <property type="molecule type" value="Genomic_DNA"/>
</dbReference>
<organism evidence="6 7">
    <name type="scientific">Thelonectria olida</name>
    <dbReference type="NCBI Taxonomy" id="1576542"/>
    <lineage>
        <taxon>Eukaryota</taxon>
        <taxon>Fungi</taxon>
        <taxon>Dikarya</taxon>
        <taxon>Ascomycota</taxon>
        <taxon>Pezizomycotina</taxon>
        <taxon>Sordariomycetes</taxon>
        <taxon>Hypocreomycetidae</taxon>
        <taxon>Hypocreales</taxon>
        <taxon>Nectriaceae</taxon>
        <taxon>Thelonectria</taxon>
    </lineage>
</organism>
<reference evidence="6 7" key="1">
    <citation type="journal article" date="2021" name="Nat. Commun.">
        <title>Genetic determinants of endophytism in the Arabidopsis root mycobiome.</title>
        <authorList>
            <person name="Mesny F."/>
            <person name="Miyauchi S."/>
            <person name="Thiergart T."/>
            <person name="Pickel B."/>
            <person name="Atanasova L."/>
            <person name="Karlsson M."/>
            <person name="Huettel B."/>
            <person name="Barry K.W."/>
            <person name="Haridas S."/>
            <person name="Chen C."/>
            <person name="Bauer D."/>
            <person name="Andreopoulos W."/>
            <person name="Pangilinan J."/>
            <person name="LaButti K."/>
            <person name="Riley R."/>
            <person name="Lipzen A."/>
            <person name="Clum A."/>
            <person name="Drula E."/>
            <person name="Henrissat B."/>
            <person name="Kohler A."/>
            <person name="Grigoriev I.V."/>
            <person name="Martin F.M."/>
            <person name="Hacquard S."/>
        </authorList>
    </citation>
    <scope>NUCLEOTIDE SEQUENCE [LARGE SCALE GENOMIC DNA]</scope>
    <source>
        <strain evidence="6 7">MPI-CAGE-CH-0241</strain>
    </source>
</reference>
<accession>A0A9P8W159</accession>
<name>A0A9P8W159_9HYPO</name>
<keyword evidence="7" id="KW-1185">Reference proteome</keyword>
<comment type="similarity">
    <text evidence="1">Belongs to the protein kinase superfamily. STE Ser/Thr protein kinase family. STE20 subfamily.</text>
</comment>
<feature type="domain" description="Protein kinase" evidence="5">
    <location>
        <begin position="31"/>
        <end position="316"/>
    </location>
</feature>
<evidence type="ECO:0000256" key="2">
    <source>
        <dbReference type="ARBA" id="ARBA00022741"/>
    </source>
</evidence>
<dbReference type="Proteomes" id="UP000777438">
    <property type="component" value="Unassembled WGS sequence"/>
</dbReference>
<evidence type="ECO:0000256" key="4">
    <source>
        <dbReference type="SAM" id="MobiDB-lite"/>
    </source>
</evidence>
<dbReference type="InterPro" id="IPR000719">
    <property type="entry name" value="Prot_kinase_dom"/>
</dbReference>
<dbReference type="GO" id="GO:0005524">
    <property type="term" value="F:ATP binding"/>
    <property type="evidence" value="ECO:0007669"/>
    <property type="project" value="UniProtKB-KW"/>
</dbReference>
<sequence length="316" mass="35969">MSKLDRHTLFIDDDSSALHQMVSGPVAVHQVQQLNRTGELSTAKSVQETARGEDDMSPGVASRNSPRNRFPVKRTSGEVLVPVVSGSPWKHYEKRYRLKFWCSFAVVTRESRDKEPYMIRTISGSNADGKIQNIRQMFHPNIVRNVELYASTDESYSLISEMMATSLLHVCRSPMYPSESQLSSIVYQILSASEYLLRFDLVHEDISCACVLVNFAGSVKISDIEHCKRNGSSSKFFDSFSKMIMMLMDKEKSSSSSVGLTHPNRWSSEAFELFTKMISQPTMEDLSRHPFLGKRNQKELEWLVLFVLITAHHSRE</sequence>
<evidence type="ECO:0000313" key="7">
    <source>
        <dbReference type="Proteomes" id="UP000777438"/>
    </source>
</evidence>
<dbReference type="Gene3D" id="1.10.510.10">
    <property type="entry name" value="Transferase(Phosphotransferase) domain 1"/>
    <property type="match status" value="1"/>
</dbReference>
<evidence type="ECO:0000256" key="1">
    <source>
        <dbReference type="ARBA" id="ARBA00008874"/>
    </source>
</evidence>
<feature type="compositionally biased region" description="Polar residues" evidence="4">
    <location>
        <begin position="38"/>
        <end position="48"/>
    </location>
</feature>
<protein>
    <recommendedName>
        <fullName evidence="5">Protein kinase domain-containing protein</fullName>
    </recommendedName>
</protein>
<feature type="region of interest" description="Disordered" evidence="4">
    <location>
        <begin position="38"/>
        <end position="71"/>
    </location>
</feature>
<dbReference type="SMART" id="SM00220">
    <property type="entry name" value="S_TKc"/>
    <property type="match status" value="1"/>
</dbReference>
<dbReference type="PANTHER" id="PTHR45832:SF22">
    <property type="entry name" value="SERINE_THREONINE-PROTEIN KINASE SAMKA-RELATED"/>
    <property type="match status" value="1"/>
</dbReference>
<gene>
    <name evidence="6" type="ORF">B0T10DRAFT_531106</name>
</gene>